<gene>
    <name evidence="1" type="ORF">WMY93_002183</name>
</gene>
<evidence type="ECO:0000313" key="1">
    <source>
        <dbReference type="EMBL" id="KAK7938857.1"/>
    </source>
</evidence>
<dbReference type="Proteomes" id="UP001460270">
    <property type="component" value="Unassembled WGS sequence"/>
</dbReference>
<name>A0AAW0Q2X8_9GOBI</name>
<organism evidence="1 2">
    <name type="scientific">Mugilogobius chulae</name>
    <name type="common">yellowstripe goby</name>
    <dbReference type="NCBI Taxonomy" id="88201"/>
    <lineage>
        <taxon>Eukaryota</taxon>
        <taxon>Metazoa</taxon>
        <taxon>Chordata</taxon>
        <taxon>Craniata</taxon>
        <taxon>Vertebrata</taxon>
        <taxon>Euteleostomi</taxon>
        <taxon>Actinopterygii</taxon>
        <taxon>Neopterygii</taxon>
        <taxon>Teleostei</taxon>
        <taxon>Neoteleostei</taxon>
        <taxon>Acanthomorphata</taxon>
        <taxon>Gobiaria</taxon>
        <taxon>Gobiiformes</taxon>
        <taxon>Gobioidei</taxon>
        <taxon>Gobiidae</taxon>
        <taxon>Gobionellinae</taxon>
        <taxon>Mugilogobius</taxon>
    </lineage>
</organism>
<dbReference type="AlphaFoldDB" id="A0AAW0Q2X8"/>
<accession>A0AAW0Q2X8</accession>
<proteinExistence type="predicted"/>
<reference evidence="2" key="1">
    <citation type="submission" date="2024-04" db="EMBL/GenBank/DDBJ databases">
        <title>Salinicola lusitanus LLJ914,a marine bacterium isolated from the Okinawa Trough.</title>
        <authorList>
            <person name="Li J."/>
        </authorList>
    </citation>
    <scope>NUCLEOTIDE SEQUENCE [LARGE SCALE GENOMIC DNA]</scope>
</reference>
<sequence length="156" mass="16731">MRGLVFDVELAAELGMYICALCSQLTEQSRAGLNRPVKATRLNGALQRGCLPVPHRGLCAVTLRVHLVEERVGVGSVLGWAPIANSVNPPGPWLCPSPSHLLHLHPSCFPSSSALLSSPFALPLSLWPLSFSKLDLRPIGPDPSTGRSQLANQKQL</sequence>
<protein>
    <submittedName>
        <fullName evidence="1">Uncharacterized protein</fullName>
    </submittedName>
</protein>
<dbReference type="EMBL" id="JBBPFD010000002">
    <property type="protein sequence ID" value="KAK7938857.1"/>
    <property type="molecule type" value="Genomic_DNA"/>
</dbReference>
<comment type="caution">
    <text evidence="1">The sequence shown here is derived from an EMBL/GenBank/DDBJ whole genome shotgun (WGS) entry which is preliminary data.</text>
</comment>
<evidence type="ECO:0000313" key="2">
    <source>
        <dbReference type="Proteomes" id="UP001460270"/>
    </source>
</evidence>
<keyword evidence="2" id="KW-1185">Reference proteome</keyword>